<keyword evidence="3" id="KW-1185">Reference proteome</keyword>
<reference evidence="2 3" key="1">
    <citation type="submission" date="2019-03" db="EMBL/GenBank/DDBJ databases">
        <title>Genomic Encyclopedia of Type Strains, Phase IV (KMG-IV): sequencing the most valuable type-strain genomes for metagenomic binning, comparative biology and taxonomic classification.</title>
        <authorList>
            <person name="Goeker M."/>
        </authorList>
    </citation>
    <scope>NUCLEOTIDE SEQUENCE [LARGE SCALE GENOMIC DNA]</scope>
    <source>
        <strain evidence="2 3">DSM 13328</strain>
    </source>
</reference>
<accession>A0A484F7A6</accession>
<gene>
    <name evidence="2" type="ORF">C7391_0104</name>
</gene>
<keyword evidence="1" id="KW-1133">Transmembrane helix</keyword>
<evidence type="ECO:0000256" key="1">
    <source>
        <dbReference type="SAM" id="Phobius"/>
    </source>
</evidence>
<organism evidence="2 3">
    <name type="scientific">Methanimicrococcus blatticola</name>
    <dbReference type="NCBI Taxonomy" id="91560"/>
    <lineage>
        <taxon>Archaea</taxon>
        <taxon>Methanobacteriati</taxon>
        <taxon>Methanobacteriota</taxon>
        <taxon>Stenosarchaea group</taxon>
        <taxon>Methanomicrobia</taxon>
        <taxon>Methanosarcinales</taxon>
        <taxon>Methanosarcinaceae</taxon>
        <taxon>Methanimicrococcus</taxon>
    </lineage>
</organism>
<feature type="transmembrane region" description="Helical" evidence="1">
    <location>
        <begin position="41"/>
        <end position="59"/>
    </location>
</feature>
<evidence type="ECO:0000313" key="3">
    <source>
        <dbReference type="Proteomes" id="UP000294855"/>
    </source>
</evidence>
<evidence type="ECO:0000313" key="2">
    <source>
        <dbReference type="EMBL" id="TDQ71005.1"/>
    </source>
</evidence>
<keyword evidence="1" id="KW-0812">Transmembrane</keyword>
<sequence length="66" mass="7495">MDPLRILQFLAVVGFILIIWNGYILLSTADINSISTSYNQFFWMIVGVLLIAPLCIYGREETNKNA</sequence>
<protein>
    <submittedName>
        <fullName evidence="2">Uncharacterized protein</fullName>
    </submittedName>
</protein>
<dbReference type="AlphaFoldDB" id="A0A484F7A6"/>
<proteinExistence type="predicted"/>
<feature type="transmembrane region" description="Helical" evidence="1">
    <location>
        <begin position="6"/>
        <end position="29"/>
    </location>
</feature>
<keyword evidence="1" id="KW-0472">Membrane</keyword>
<dbReference type="EMBL" id="SNYS01000005">
    <property type="protein sequence ID" value="TDQ71005.1"/>
    <property type="molecule type" value="Genomic_DNA"/>
</dbReference>
<dbReference type="Proteomes" id="UP000294855">
    <property type="component" value="Unassembled WGS sequence"/>
</dbReference>
<name>A0A484F7A6_9EURY</name>
<comment type="caution">
    <text evidence="2">The sequence shown here is derived from an EMBL/GenBank/DDBJ whole genome shotgun (WGS) entry which is preliminary data.</text>
</comment>